<keyword evidence="2" id="KW-1185">Reference proteome</keyword>
<dbReference type="HOGENOM" id="CLU_050343_0_0_10"/>
<proteinExistence type="predicted"/>
<dbReference type="AlphaFoldDB" id="B4SBA6"/>
<dbReference type="KEGG" id="pph:Ppha_0190"/>
<evidence type="ECO:0008006" key="3">
    <source>
        <dbReference type="Google" id="ProtNLM"/>
    </source>
</evidence>
<sequence>MTTAIRPKERDAIIQSLRAGVVPRLGQHLIQVGRVNEIAALIKDIERIADNGSGIRFVIGEYGSGKTFFLNLVRAIALEKRLVTAHADLNPDRRLHATGGQARSLYAELMRNISTRTKPGGGAMPTIVERFITEALKDSKISGNNPESVIHQKLEFLSEMVGGYDFAHVIAAYWKGHDTGNEQLKADAIRWLRAEFTTKTDARNALGVRTIIDDGSFYDHLKLISRFVRLAGFNGMLICLDELVNLYKLSNVQARNSNYEQILRILNDSLQGTAGGLGFIMGGTPDFLMDPRKGLFSYPALQSRLAENSFAVKGLVDYSGPVLRLSNLSPEDFFILLVKIRHVFAYGNSPEYLISDEGLKAFMEHCSKRIGDAYFRTPRNTITSFVNLLSVLEQNQHTTLQEILGTVEIKPDTNPDFDFIPEESSSFNTSISPTTIIDDEASLASFKL</sequence>
<dbReference type="EMBL" id="CP001110">
    <property type="protein sequence ID" value="ACF42527.1"/>
    <property type="molecule type" value="Genomic_DNA"/>
</dbReference>
<reference evidence="1 2" key="1">
    <citation type="submission" date="2008-06" db="EMBL/GenBank/DDBJ databases">
        <title>Complete sequence of Pelodictyon phaeoclathratiforme BU-1.</title>
        <authorList>
            <consortium name="US DOE Joint Genome Institute"/>
            <person name="Lucas S."/>
            <person name="Copeland A."/>
            <person name="Lapidus A."/>
            <person name="Glavina del Rio T."/>
            <person name="Dalin E."/>
            <person name="Tice H."/>
            <person name="Bruce D."/>
            <person name="Goodwin L."/>
            <person name="Pitluck S."/>
            <person name="Schmutz J."/>
            <person name="Larimer F."/>
            <person name="Land M."/>
            <person name="Hauser L."/>
            <person name="Kyrpides N."/>
            <person name="Mikhailova N."/>
            <person name="Liu Z."/>
            <person name="Li T."/>
            <person name="Zhao F."/>
            <person name="Overmann J."/>
            <person name="Bryant D.A."/>
            <person name="Richardson P."/>
        </authorList>
    </citation>
    <scope>NUCLEOTIDE SEQUENCE [LARGE SCALE GENOMIC DNA]</scope>
    <source>
        <strain evidence="2">DSM 5477 / BU-1</strain>
    </source>
</reference>
<evidence type="ECO:0000313" key="2">
    <source>
        <dbReference type="Proteomes" id="UP000002724"/>
    </source>
</evidence>
<dbReference type="Pfam" id="PF10923">
    <property type="entry name" value="BrxC_BrxD"/>
    <property type="match status" value="1"/>
</dbReference>
<dbReference type="eggNOG" id="COG1135">
    <property type="taxonomic scope" value="Bacteria"/>
</dbReference>
<name>B4SBA6_PELPB</name>
<dbReference type="InterPro" id="IPR027417">
    <property type="entry name" value="P-loop_NTPase"/>
</dbReference>
<evidence type="ECO:0000313" key="1">
    <source>
        <dbReference type="EMBL" id="ACF42527.1"/>
    </source>
</evidence>
<dbReference type="SUPFAM" id="SSF52540">
    <property type="entry name" value="P-loop containing nucleoside triphosphate hydrolases"/>
    <property type="match status" value="1"/>
</dbReference>
<protein>
    <recommendedName>
        <fullName evidence="3">ATP-binding protein</fullName>
    </recommendedName>
</protein>
<gene>
    <name evidence="1" type="ordered locus">Ppha_0190</name>
</gene>
<dbReference type="STRING" id="324925.Ppha_0190"/>
<dbReference type="Proteomes" id="UP000002724">
    <property type="component" value="Chromosome"/>
</dbReference>
<dbReference type="OrthoDB" id="9772976at2"/>
<dbReference type="InterPro" id="IPR021228">
    <property type="entry name" value="BrxD"/>
</dbReference>
<dbReference type="RefSeq" id="WP_012507023.1">
    <property type="nucleotide sequence ID" value="NC_011060.1"/>
</dbReference>
<accession>B4SBA6</accession>
<organism evidence="1 2">
    <name type="scientific">Pelodictyon phaeoclathratiforme (strain DSM 5477 / BU-1)</name>
    <dbReference type="NCBI Taxonomy" id="324925"/>
    <lineage>
        <taxon>Bacteria</taxon>
        <taxon>Pseudomonadati</taxon>
        <taxon>Chlorobiota</taxon>
        <taxon>Chlorobiia</taxon>
        <taxon>Chlorobiales</taxon>
        <taxon>Chlorobiaceae</taxon>
        <taxon>Chlorobium/Pelodictyon group</taxon>
        <taxon>Pelodictyon</taxon>
    </lineage>
</organism>